<accession>A0A0N1HZ19</accession>
<comment type="caution">
    <text evidence="13">The sequence shown here is derived from an EMBL/GenBank/DDBJ whole genome shotgun (WGS) entry which is preliminary data.</text>
</comment>
<keyword evidence="7" id="KW-0564">Palmitate</keyword>
<dbReference type="GO" id="GO:0019706">
    <property type="term" value="F:protein-cysteine S-palmitoyltransferase activity"/>
    <property type="evidence" value="ECO:0007669"/>
    <property type="project" value="UniProtKB-EC"/>
</dbReference>
<evidence type="ECO:0000256" key="11">
    <source>
        <dbReference type="SAM" id="MobiDB-lite"/>
    </source>
</evidence>
<evidence type="ECO:0000313" key="13">
    <source>
        <dbReference type="EMBL" id="KPI88310.1"/>
    </source>
</evidence>
<dbReference type="AlphaFoldDB" id="A0A0N1HZ19"/>
<feature type="transmembrane region" description="Helical" evidence="10">
    <location>
        <begin position="92"/>
        <end position="113"/>
    </location>
</feature>
<dbReference type="PANTHER" id="PTHR22883">
    <property type="entry name" value="ZINC FINGER DHHC DOMAIN CONTAINING PROTEIN"/>
    <property type="match status" value="1"/>
</dbReference>
<protein>
    <recommendedName>
        <fullName evidence="10">Palmitoyltransferase</fullName>
        <ecNumber evidence="10">2.3.1.225</ecNumber>
    </recommendedName>
</protein>
<keyword evidence="14" id="KW-1185">Reference proteome</keyword>
<evidence type="ECO:0000256" key="8">
    <source>
        <dbReference type="ARBA" id="ARBA00023288"/>
    </source>
</evidence>
<dbReference type="GO" id="GO:0005783">
    <property type="term" value="C:endoplasmic reticulum"/>
    <property type="evidence" value="ECO:0007669"/>
    <property type="project" value="TreeGrafter"/>
</dbReference>
<keyword evidence="8" id="KW-0449">Lipoprotein</keyword>
<dbReference type="InterPro" id="IPR039859">
    <property type="entry name" value="PFA4/ZDH16/20/ERF2-like"/>
</dbReference>
<name>A0A0N1HZ19_LEPSE</name>
<dbReference type="EC" id="2.3.1.225" evidence="10"/>
<organism evidence="13 14">
    <name type="scientific">Leptomonas seymouri</name>
    <dbReference type="NCBI Taxonomy" id="5684"/>
    <lineage>
        <taxon>Eukaryota</taxon>
        <taxon>Discoba</taxon>
        <taxon>Euglenozoa</taxon>
        <taxon>Kinetoplastea</taxon>
        <taxon>Metakinetoplastina</taxon>
        <taxon>Trypanosomatida</taxon>
        <taxon>Trypanosomatidae</taxon>
        <taxon>Leishmaniinae</taxon>
        <taxon>Leptomonas</taxon>
    </lineage>
</organism>
<dbReference type="OMA" id="SHCYHCD"/>
<keyword evidence="5 10" id="KW-1133">Transmembrane helix</keyword>
<dbReference type="GO" id="GO:0005794">
    <property type="term" value="C:Golgi apparatus"/>
    <property type="evidence" value="ECO:0007669"/>
    <property type="project" value="TreeGrafter"/>
</dbReference>
<evidence type="ECO:0000256" key="9">
    <source>
        <dbReference type="ARBA" id="ARBA00023315"/>
    </source>
</evidence>
<gene>
    <name evidence="13" type="ORF">ABL78_2609</name>
</gene>
<reference evidence="13 14" key="1">
    <citation type="journal article" date="2015" name="PLoS Pathog.">
        <title>Leptomonas seymouri: Adaptations to the Dixenous Life Cycle Analyzed by Genome Sequencing, Transcriptome Profiling and Co-infection with Leishmania donovani.</title>
        <authorList>
            <person name="Kraeva N."/>
            <person name="Butenko A."/>
            <person name="Hlavacova J."/>
            <person name="Kostygov A."/>
            <person name="Myskova J."/>
            <person name="Grybchuk D."/>
            <person name="Lestinova T."/>
            <person name="Votypka J."/>
            <person name="Volf P."/>
            <person name="Opperdoes F."/>
            <person name="Flegontov P."/>
            <person name="Lukes J."/>
            <person name="Yurchenko V."/>
        </authorList>
    </citation>
    <scope>NUCLEOTIDE SEQUENCE [LARGE SCALE GENOMIC DNA]</scope>
    <source>
        <strain evidence="13 14">ATCC 30220</strain>
    </source>
</reference>
<proteinExistence type="inferred from homology"/>
<dbReference type="EMBL" id="LJSK01000055">
    <property type="protein sequence ID" value="KPI88310.1"/>
    <property type="molecule type" value="Genomic_DNA"/>
</dbReference>
<evidence type="ECO:0000256" key="6">
    <source>
        <dbReference type="ARBA" id="ARBA00023136"/>
    </source>
</evidence>
<dbReference type="PROSITE" id="PS50216">
    <property type="entry name" value="DHHC"/>
    <property type="match status" value="1"/>
</dbReference>
<feature type="transmembrane region" description="Helical" evidence="10">
    <location>
        <begin position="210"/>
        <end position="228"/>
    </location>
</feature>
<keyword evidence="3 10" id="KW-0808">Transferase</keyword>
<feature type="domain" description="Palmitoyltransferase DHHC" evidence="12">
    <location>
        <begin position="162"/>
        <end position="310"/>
    </location>
</feature>
<feature type="region of interest" description="Disordered" evidence="11">
    <location>
        <begin position="332"/>
        <end position="352"/>
    </location>
</feature>
<evidence type="ECO:0000259" key="12">
    <source>
        <dbReference type="Pfam" id="PF01529"/>
    </source>
</evidence>
<evidence type="ECO:0000256" key="5">
    <source>
        <dbReference type="ARBA" id="ARBA00022989"/>
    </source>
</evidence>
<dbReference type="PANTHER" id="PTHR22883:SF301">
    <property type="entry name" value="PALMITOYLTRANSFERASE ZDHHC12"/>
    <property type="match status" value="1"/>
</dbReference>
<sequence length="352" mass="39362">MNAFMASGPMVSSYYRRKDTPSASSGPENTRLVPPRASTRFPVDSKPQPKEPCVPVVDPHLYMHRSNSSKEARGSFRLIDVCSVKLYFSTDFWIGTIPMGITVILIIANMALVWGEVGWGEYIFTLFMLATTFTSYFLTATADPGIYPRLRSGEKDPLEGNMQLVFCKRCRLRRPPRCSHCYHCDVCILEHDHHCTVLGGCVGVRNLRWFTLYLLSCCSSTMIGVVWLSRSLYTDLYTGDNADAATTPYPTYPGGRRRFEDGAEGRTGRHLLVIFILLLDCTVVVLVGAMLCIYIYLTLTDTTRRESLRKQNSMKALLHPTAVWKNITKATHPPPSLLNSSGHGDEEATGVV</sequence>
<dbReference type="OrthoDB" id="9909019at2759"/>
<keyword evidence="6 10" id="KW-0472">Membrane</keyword>
<dbReference type="Pfam" id="PF01529">
    <property type="entry name" value="DHHC"/>
    <property type="match status" value="1"/>
</dbReference>
<evidence type="ECO:0000256" key="1">
    <source>
        <dbReference type="ARBA" id="ARBA00004127"/>
    </source>
</evidence>
<evidence type="ECO:0000256" key="2">
    <source>
        <dbReference type="ARBA" id="ARBA00008574"/>
    </source>
</evidence>
<feature type="transmembrane region" description="Helical" evidence="10">
    <location>
        <begin position="119"/>
        <end position="139"/>
    </location>
</feature>
<feature type="region of interest" description="Disordered" evidence="11">
    <location>
        <begin position="14"/>
        <end position="49"/>
    </location>
</feature>
<evidence type="ECO:0000256" key="10">
    <source>
        <dbReference type="RuleBase" id="RU079119"/>
    </source>
</evidence>
<keyword evidence="4 10" id="KW-0812">Transmembrane</keyword>
<dbReference type="VEuPathDB" id="TriTrypDB:Lsey_0055_0230"/>
<dbReference type="Proteomes" id="UP000038009">
    <property type="component" value="Unassembled WGS sequence"/>
</dbReference>
<evidence type="ECO:0000313" key="14">
    <source>
        <dbReference type="Proteomes" id="UP000038009"/>
    </source>
</evidence>
<comment type="catalytic activity">
    <reaction evidence="10">
        <text>L-cysteinyl-[protein] + hexadecanoyl-CoA = S-hexadecanoyl-L-cysteinyl-[protein] + CoA</text>
        <dbReference type="Rhea" id="RHEA:36683"/>
        <dbReference type="Rhea" id="RHEA-COMP:10131"/>
        <dbReference type="Rhea" id="RHEA-COMP:11032"/>
        <dbReference type="ChEBI" id="CHEBI:29950"/>
        <dbReference type="ChEBI" id="CHEBI:57287"/>
        <dbReference type="ChEBI" id="CHEBI:57379"/>
        <dbReference type="ChEBI" id="CHEBI:74151"/>
        <dbReference type="EC" id="2.3.1.225"/>
    </reaction>
</comment>
<dbReference type="GO" id="GO:0006612">
    <property type="term" value="P:protein targeting to membrane"/>
    <property type="evidence" value="ECO:0007669"/>
    <property type="project" value="TreeGrafter"/>
</dbReference>
<comment type="subcellular location">
    <subcellularLocation>
        <location evidence="1">Endomembrane system</location>
        <topology evidence="1">Multi-pass membrane protein</topology>
    </subcellularLocation>
</comment>
<keyword evidence="9 10" id="KW-0012">Acyltransferase</keyword>
<dbReference type="InterPro" id="IPR001594">
    <property type="entry name" value="Palmitoyltrfase_DHHC"/>
</dbReference>
<evidence type="ECO:0000256" key="7">
    <source>
        <dbReference type="ARBA" id="ARBA00023139"/>
    </source>
</evidence>
<evidence type="ECO:0000256" key="4">
    <source>
        <dbReference type="ARBA" id="ARBA00022692"/>
    </source>
</evidence>
<evidence type="ECO:0000256" key="3">
    <source>
        <dbReference type="ARBA" id="ARBA00022679"/>
    </source>
</evidence>
<comment type="domain">
    <text evidence="10">The DHHC domain is required for palmitoyltransferase activity.</text>
</comment>
<comment type="similarity">
    <text evidence="2 10">Belongs to the DHHC palmitoyltransferase family.</text>
</comment>
<feature type="transmembrane region" description="Helical" evidence="10">
    <location>
        <begin position="271"/>
        <end position="297"/>
    </location>
</feature>